<dbReference type="InterPro" id="IPR002938">
    <property type="entry name" value="FAD-bd"/>
</dbReference>
<dbReference type="UniPathway" id="UPA00253">
    <property type="reaction ID" value="UER00328"/>
</dbReference>
<evidence type="ECO:0000256" key="3">
    <source>
        <dbReference type="ARBA" id="ARBA00022642"/>
    </source>
</evidence>
<evidence type="ECO:0000256" key="12">
    <source>
        <dbReference type="SAM" id="MobiDB-lite"/>
    </source>
</evidence>
<dbReference type="FunFam" id="3.50.50.60:FF:000129">
    <property type="entry name" value="Kynurenine 3-monooxygenase"/>
    <property type="match status" value="1"/>
</dbReference>
<proteinExistence type="inferred from homology"/>
<comment type="cofactor">
    <cofactor evidence="1 11">
        <name>FAD</name>
        <dbReference type="ChEBI" id="CHEBI:57692"/>
    </cofactor>
</comment>
<dbReference type="EMBL" id="VXIS01000012">
    <property type="protein sequence ID" value="KAA8913754.1"/>
    <property type="molecule type" value="Genomic_DNA"/>
</dbReference>
<dbReference type="PANTHER" id="PTHR46028:SF2">
    <property type="entry name" value="KYNURENINE 3-MONOOXYGENASE"/>
    <property type="match status" value="1"/>
</dbReference>
<dbReference type="HAMAP" id="MF_01971">
    <property type="entry name" value="Kynurenine_monooxygenase"/>
    <property type="match status" value="1"/>
</dbReference>
<dbReference type="GO" id="GO:0071949">
    <property type="term" value="F:FAD binding"/>
    <property type="evidence" value="ECO:0007669"/>
    <property type="project" value="InterPro"/>
</dbReference>
<dbReference type="AlphaFoldDB" id="A0A5J5FAE8"/>
<comment type="catalytic activity">
    <reaction evidence="10 11">
        <text>L-kynurenine + NADPH + O2 + H(+) = 3-hydroxy-L-kynurenine + NADP(+) + H2O</text>
        <dbReference type="Rhea" id="RHEA:20545"/>
        <dbReference type="ChEBI" id="CHEBI:15377"/>
        <dbReference type="ChEBI" id="CHEBI:15378"/>
        <dbReference type="ChEBI" id="CHEBI:15379"/>
        <dbReference type="ChEBI" id="CHEBI:57783"/>
        <dbReference type="ChEBI" id="CHEBI:57959"/>
        <dbReference type="ChEBI" id="CHEBI:58125"/>
        <dbReference type="ChEBI" id="CHEBI:58349"/>
        <dbReference type="EC" id="1.14.13.9"/>
    </reaction>
</comment>
<comment type="function">
    <text evidence="11">Catalyzes the hydroxylation of L-kynurenine (L-Kyn) to form 3-hydroxy-L-kynurenine (L-3OHKyn). Required for synthesis of quinolinic acid.</text>
</comment>
<keyword evidence="7 11" id="KW-0560">Oxidoreductase</keyword>
<dbReference type="GO" id="GO:0005741">
    <property type="term" value="C:mitochondrial outer membrane"/>
    <property type="evidence" value="ECO:0007669"/>
    <property type="project" value="UniProtKB-SubCell"/>
</dbReference>
<name>A0A5J5FAE8_9PEZI</name>
<dbReference type="PRINTS" id="PR00420">
    <property type="entry name" value="RNGMNOXGNASE"/>
</dbReference>
<keyword evidence="4 11" id="KW-1000">Mitochondrion outer membrane</keyword>
<keyword evidence="8 11" id="KW-0503">Monooxygenase</keyword>
<dbReference type="EC" id="1.14.13.9" evidence="11"/>
<evidence type="ECO:0000256" key="11">
    <source>
        <dbReference type="HAMAP-Rule" id="MF_03018"/>
    </source>
</evidence>
<evidence type="ECO:0000259" key="13">
    <source>
        <dbReference type="Pfam" id="PF01494"/>
    </source>
</evidence>
<comment type="caution">
    <text evidence="14">The sequence shown here is derived from an EMBL/GenBank/DDBJ whole genome shotgun (WGS) entry which is preliminary data.</text>
</comment>
<feature type="compositionally biased region" description="Low complexity" evidence="12">
    <location>
        <begin position="1"/>
        <end position="13"/>
    </location>
</feature>
<evidence type="ECO:0000256" key="1">
    <source>
        <dbReference type="ARBA" id="ARBA00001974"/>
    </source>
</evidence>
<feature type="compositionally biased region" description="Basic and acidic residues" evidence="12">
    <location>
        <begin position="23"/>
        <end position="40"/>
    </location>
</feature>
<reference evidence="14 15" key="1">
    <citation type="submission" date="2019-09" db="EMBL/GenBank/DDBJ databases">
        <title>Draft genome of the ectomycorrhizal ascomycete Sphaerosporella brunnea.</title>
        <authorList>
            <consortium name="DOE Joint Genome Institute"/>
            <person name="Benucci G.M."/>
            <person name="Marozzi G."/>
            <person name="Antonielli L."/>
            <person name="Sanchez S."/>
            <person name="Marco P."/>
            <person name="Wang X."/>
            <person name="Falini L.B."/>
            <person name="Barry K."/>
            <person name="Haridas S."/>
            <person name="Lipzen A."/>
            <person name="Labutti K."/>
            <person name="Grigoriev I.V."/>
            <person name="Murat C."/>
            <person name="Martin F."/>
            <person name="Albertini E."/>
            <person name="Donnini D."/>
            <person name="Bonito G."/>
        </authorList>
    </citation>
    <scope>NUCLEOTIDE SEQUENCE [LARGE SCALE GENOMIC DNA]</scope>
    <source>
        <strain evidence="14 15">Sb_GMNB300</strain>
    </source>
</reference>
<evidence type="ECO:0000256" key="5">
    <source>
        <dbReference type="ARBA" id="ARBA00022827"/>
    </source>
</evidence>
<keyword evidence="3 11" id="KW-0662">Pyridine nucleotide biosynthesis</keyword>
<evidence type="ECO:0000256" key="10">
    <source>
        <dbReference type="ARBA" id="ARBA00047818"/>
    </source>
</evidence>
<dbReference type="GO" id="GO:0019805">
    <property type="term" value="P:quinolinate biosynthetic process"/>
    <property type="evidence" value="ECO:0007669"/>
    <property type="project" value="UniProtKB-UniRule"/>
</dbReference>
<dbReference type="GO" id="GO:0043420">
    <property type="term" value="P:anthranilate metabolic process"/>
    <property type="evidence" value="ECO:0007669"/>
    <property type="project" value="UniProtKB-UniRule"/>
</dbReference>
<dbReference type="GO" id="GO:0070189">
    <property type="term" value="P:kynurenine metabolic process"/>
    <property type="evidence" value="ECO:0007669"/>
    <property type="project" value="TreeGrafter"/>
</dbReference>
<dbReference type="Pfam" id="PF01494">
    <property type="entry name" value="FAD_binding_3"/>
    <property type="match status" value="1"/>
</dbReference>
<keyword evidence="9 11" id="KW-0496">Mitochondrion</keyword>
<feature type="region of interest" description="Disordered" evidence="12">
    <location>
        <begin position="1"/>
        <end position="89"/>
    </location>
</feature>
<evidence type="ECO:0000256" key="4">
    <source>
        <dbReference type="ARBA" id="ARBA00022787"/>
    </source>
</evidence>
<organism evidence="14 15">
    <name type="scientific">Sphaerosporella brunnea</name>
    <dbReference type="NCBI Taxonomy" id="1250544"/>
    <lineage>
        <taxon>Eukaryota</taxon>
        <taxon>Fungi</taxon>
        <taxon>Dikarya</taxon>
        <taxon>Ascomycota</taxon>
        <taxon>Pezizomycotina</taxon>
        <taxon>Pezizomycetes</taxon>
        <taxon>Pezizales</taxon>
        <taxon>Pyronemataceae</taxon>
        <taxon>Sphaerosporella</taxon>
    </lineage>
</organism>
<dbReference type="OrthoDB" id="10053569at2759"/>
<dbReference type="Gene3D" id="3.50.50.60">
    <property type="entry name" value="FAD/NAD(P)-binding domain"/>
    <property type="match status" value="1"/>
</dbReference>
<dbReference type="InParanoid" id="A0A5J5FAE8"/>
<dbReference type="GO" id="GO:0006569">
    <property type="term" value="P:L-tryptophan catabolic process"/>
    <property type="evidence" value="ECO:0007669"/>
    <property type="project" value="UniProtKB-UniRule"/>
</dbReference>
<evidence type="ECO:0000256" key="2">
    <source>
        <dbReference type="ARBA" id="ARBA00022630"/>
    </source>
</evidence>
<keyword evidence="6 11" id="KW-0521">NADP</keyword>
<evidence type="ECO:0000256" key="9">
    <source>
        <dbReference type="ARBA" id="ARBA00023128"/>
    </source>
</evidence>
<comment type="pathway">
    <text evidence="11">Cofactor biosynthesis; NAD(+) biosynthesis; quinolinate from L-kynurenine: step 1/3.</text>
</comment>
<evidence type="ECO:0000256" key="7">
    <source>
        <dbReference type="ARBA" id="ARBA00023002"/>
    </source>
</evidence>
<keyword evidence="5 11" id="KW-0274">FAD</keyword>
<dbReference type="SUPFAM" id="SSF51905">
    <property type="entry name" value="FAD/NAD(P)-binding domain"/>
    <property type="match status" value="1"/>
</dbReference>
<dbReference type="InterPro" id="IPR027545">
    <property type="entry name" value="Kynurenine_monooxygenase"/>
</dbReference>
<evidence type="ECO:0000256" key="6">
    <source>
        <dbReference type="ARBA" id="ARBA00022857"/>
    </source>
</evidence>
<dbReference type="InterPro" id="IPR036188">
    <property type="entry name" value="FAD/NAD-bd_sf"/>
</dbReference>
<accession>A0A5J5FAE8</accession>
<evidence type="ECO:0000313" key="15">
    <source>
        <dbReference type="Proteomes" id="UP000326924"/>
    </source>
</evidence>
<dbReference type="GO" id="GO:0004502">
    <property type="term" value="F:kynurenine 3-monooxygenase activity"/>
    <property type="evidence" value="ECO:0007669"/>
    <property type="project" value="UniProtKB-UniRule"/>
</dbReference>
<evidence type="ECO:0000313" key="14">
    <source>
        <dbReference type="EMBL" id="KAA8913754.1"/>
    </source>
</evidence>
<feature type="domain" description="FAD-binding" evidence="13">
    <location>
        <begin position="90"/>
        <end position="456"/>
    </location>
</feature>
<dbReference type="FunCoup" id="A0A5J5FAE8">
    <property type="interactions" value="790"/>
</dbReference>
<evidence type="ECO:0000256" key="8">
    <source>
        <dbReference type="ARBA" id="ARBA00023033"/>
    </source>
</evidence>
<dbReference type="PANTHER" id="PTHR46028">
    <property type="entry name" value="KYNURENINE 3-MONOOXYGENASE"/>
    <property type="match status" value="1"/>
</dbReference>
<sequence length="560" mass="61686">MSSLGDSSSAFSSQHLAPPPRAKTPDCCRDKRVFEKEEFHSVPSAPLQSPIPPPPRALRASTSNSSLRSTASSRVAMASPTPEHSPKRKSVAIVGAGPVGALAGLYFSHAGWNVSIYDLRGDLRLPENCALGSGKSINLALSERGINGIRNIGDANAALLQKVLNETIPMVGRMIHSGAPGEEGEAQAYDSVFGRYIRSADRALLNMQLLDALEERGDVKLCFLHKLRRLKLDAPEGAQAEFERVDTGETVGVVADLVVGADGAHSAVRGQLQRYVKMYYEQTYISTMWCEFTIPPHPVTGDFQLSPNHLHIWPKQTQMFIAIPSIDKSFTSTLFMPETLFSAIKTREDLISFFKEHYADVLEILGEDALCQQYFSNEHLPLVSIRTAPYHYSDRCVIVGDAAHAMVPFYGQGMNAGFESVNVLFKHIRAQPDDLKAALEAYTAERKPDAWAIVELAMRNYDEMRSGVTKRGYLLRKWVEEACSKWVPALGVKTLYSMVSFGNDRYSEVLKKAERQGRAEERLLAAALVGVLAGVGWRAGVWRAIVVGCREGFKALAGRR</sequence>
<comment type="subcellular location">
    <subcellularLocation>
        <location evidence="11">Mitochondrion outer membrane</location>
    </subcellularLocation>
</comment>
<protein>
    <recommendedName>
        <fullName evidence="11">Kynurenine 3-monooxygenase</fullName>
        <ecNumber evidence="11">1.14.13.9</ecNumber>
    </recommendedName>
    <alternativeName>
        <fullName evidence="11">Biosynthesis of nicotinic acid protein 4</fullName>
    </alternativeName>
    <alternativeName>
        <fullName evidence="11">Kynurenine 3-hydroxylase</fullName>
    </alternativeName>
</protein>
<dbReference type="GO" id="GO:0034354">
    <property type="term" value="P:'de novo' NAD+ biosynthetic process from L-tryptophan"/>
    <property type="evidence" value="ECO:0007669"/>
    <property type="project" value="UniProtKB-UniRule"/>
</dbReference>
<keyword evidence="15" id="KW-1185">Reference proteome</keyword>
<comment type="similarity">
    <text evidence="11">Belongs to the aromatic-ring hydroxylase family. KMO subfamily.</text>
</comment>
<keyword evidence="2 11" id="KW-0285">Flavoprotein</keyword>
<feature type="compositionally biased region" description="Low complexity" evidence="12">
    <location>
        <begin position="57"/>
        <end position="76"/>
    </location>
</feature>
<dbReference type="Proteomes" id="UP000326924">
    <property type="component" value="Unassembled WGS sequence"/>
</dbReference>
<gene>
    <name evidence="11" type="primary">BNA4</name>
    <name evidence="14" type="ORF">FN846DRAFT_928452</name>
</gene>
<keyword evidence="11" id="KW-0472">Membrane</keyword>